<dbReference type="SUPFAM" id="SSF49344">
    <property type="entry name" value="CBD9-like"/>
    <property type="match status" value="1"/>
</dbReference>
<accession>A0A0G3WKX4</accession>
<dbReference type="STRING" id="1408281.Epro_0770"/>
<dbReference type="GO" id="GO:0030246">
    <property type="term" value="F:carbohydrate binding"/>
    <property type="evidence" value="ECO:0007669"/>
    <property type="project" value="InterPro"/>
</dbReference>
<dbReference type="Proteomes" id="UP000035337">
    <property type="component" value="Chromosome"/>
</dbReference>
<reference evidence="2 3" key="1">
    <citation type="submission" date="2014-09" db="EMBL/GenBank/DDBJ databases">
        <title>Complete genome sequence of Endomicrobium proavitum.</title>
        <authorList>
            <person name="Zheng H."/>
        </authorList>
    </citation>
    <scope>NUCLEOTIDE SEQUENCE [LARGE SCALE GENOMIC DNA]</scope>
    <source>
        <strain evidence="2 3">Rsa215</strain>
    </source>
</reference>
<proteinExistence type="predicted"/>
<evidence type="ECO:0000313" key="3">
    <source>
        <dbReference type="Proteomes" id="UP000035337"/>
    </source>
</evidence>
<dbReference type="EMBL" id="CP009498">
    <property type="protein sequence ID" value="AKL98149.1"/>
    <property type="molecule type" value="Genomic_DNA"/>
</dbReference>
<keyword evidence="3" id="KW-1185">Reference proteome</keyword>
<name>A0A0G3WKX4_9BACT</name>
<dbReference type="Gene3D" id="2.60.40.1190">
    <property type="match status" value="1"/>
</dbReference>
<dbReference type="InterPro" id="IPR010502">
    <property type="entry name" value="Carb-bd_dom_fam9"/>
</dbReference>
<organism evidence="2 3">
    <name type="scientific">Endomicrobium proavitum</name>
    <dbReference type="NCBI Taxonomy" id="1408281"/>
    <lineage>
        <taxon>Bacteria</taxon>
        <taxon>Pseudomonadati</taxon>
        <taxon>Elusimicrobiota</taxon>
        <taxon>Endomicrobiia</taxon>
        <taxon>Endomicrobiales</taxon>
        <taxon>Endomicrobiaceae</taxon>
        <taxon>Endomicrobium</taxon>
    </lineage>
</organism>
<dbReference type="RefSeq" id="WP_052570689.1">
    <property type="nucleotide sequence ID" value="NZ_CP009498.1"/>
</dbReference>
<dbReference type="KEGG" id="epo:Epro_0770"/>
<dbReference type="PROSITE" id="PS51257">
    <property type="entry name" value="PROKAR_LIPOPROTEIN"/>
    <property type="match status" value="1"/>
</dbReference>
<sequence>MEIKKFLIVFAAVIVFQSCGKAESYYYAQYTADDITIDGQADESAWQKAKWYPINQLYIGQEQADYSGRFKILWKNSVLFLFVEITDNILTNSIADGFENYWQGDCIEIFIDESNSKQDHYQNNNAFAYHILHTGEVIDIDADGQGKIFPDTANFKVLKSGEKYTWEIALTVYDNTYNPNSNLHEKSKVKLTAGKKLGFTVAYGDNDGDGRESFHGSTPNQGDSGYITSEKFATLELVK</sequence>
<dbReference type="Pfam" id="PF06452">
    <property type="entry name" value="CBM9_1"/>
    <property type="match status" value="1"/>
</dbReference>
<dbReference type="GO" id="GO:0004553">
    <property type="term" value="F:hydrolase activity, hydrolyzing O-glycosyl compounds"/>
    <property type="evidence" value="ECO:0007669"/>
    <property type="project" value="InterPro"/>
</dbReference>
<protein>
    <recommendedName>
        <fullName evidence="1">Carbohydrate-binding domain-containing protein</fullName>
    </recommendedName>
</protein>
<evidence type="ECO:0000259" key="1">
    <source>
        <dbReference type="Pfam" id="PF06452"/>
    </source>
</evidence>
<dbReference type="GO" id="GO:0016052">
    <property type="term" value="P:carbohydrate catabolic process"/>
    <property type="evidence" value="ECO:0007669"/>
    <property type="project" value="InterPro"/>
</dbReference>
<evidence type="ECO:0000313" key="2">
    <source>
        <dbReference type="EMBL" id="AKL98149.1"/>
    </source>
</evidence>
<dbReference type="AlphaFoldDB" id="A0A0G3WKX4"/>
<gene>
    <name evidence="2" type="ORF">Epro_0770</name>
</gene>
<dbReference type="OrthoDB" id="9786766at2"/>
<feature type="domain" description="Carbohydrate-binding" evidence="1">
    <location>
        <begin position="37"/>
        <end position="238"/>
    </location>
</feature>